<feature type="repeat" description="PPR" evidence="9">
    <location>
        <begin position="170"/>
        <end position="204"/>
    </location>
</feature>
<dbReference type="EC" id="2.7.1.21" evidence="2"/>
<dbReference type="Pfam" id="PF01535">
    <property type="entry name" value="PPR"/>
    <property type="match status" value="2"/>
</dbReference>
<evidence type="ECO:0000313" key="12">
    <source>
        <dbReference type="Proteomes" id="UP000585474"/>
    </source>
</evidence>
<evidence type="ECO:0000256" key="10">
    <source>
        <dbReference type="RuleBase" id="RU004165"/>
    </source>
</evidence>
<dbReference type="PROSITE" id="PS00603">
    <property type="entry name" value="TK_CELLULAR_TYPE"/>
    <property type="match status" value="1"/>
</dbReference>
<dbReference type="Gene3D" id="3.40.50.300">
    <property type="entry name" value="P-loop containing nucleotide triphosphate hydrolases"/>
    <property type="match status" value="2"/>
</dbReference>
<keyword evidence="12" id="KW-1185">Reference proteome</keyword>
<dbReference type="Proteomes" id="UP000585474">
    <property type="component" value="Unassembled WGS sequence"/>
</dbReference>
<evidence type="ECO:0000313" key="11">
    <source>
        <dbReference type="EMBL" id="GFY91622.1"/>
    </source>
</evidence>
<dbReference type="PROSITE" id="PS51375">
    <property type="entry name" value="PPR"/>
    <property type="match status" value="1"/>
</dbReference>
<dbReference type="InterPro" id="IPR002885">
    <property type="entry name" value="PPR_rpt"/>
</dbReference>
<protein>
    <recommendedName>
        <fullName evidence="2">thymidine kinase</fullName>
        <ecNumber evidence="2">2.7.1.21</ecNumber>
    </recommendedName>
</protein>
<evidence type="ECO:0000256" key="7">
    <source>
        <dbReference type="ARBA" id="ARBA00022777"/>
    </source>
</evidence>
<dbReference type="Pfam" id="PF00265">
    <property type="entry name" value="TK"/>
    <property type="match status" value="2"/>
</dbReference>
<dbReference type="AlphaFoldDB" id="A0A7J0EYV5"/>
<evidence type="ECO:0000256" key="6">
    <source>
        <dbReference type="ARBA" id="ARBA00022741"/>
    </source>
</evidence>
<dbReference type="NCBIfam" id="TIGR00756">
    <property type="entry name" value="PPR"/>
    <property type="match status" value="1"/>
</dbReference>
<dbReference type="GO" id="GO:0046104">
    <property type="term" value="P:thymidine metabolic process"/>
    <property type="evidence" value="ECO:0007669"/>
    <property type="project" value="TreeGrafter"/>
</dbReference>
<evidence type="ECO:0000256" key="5">
    <source>
        <dbReference type="ARBA" id="ARBA00022737"/>
    </source>
</evidence>
<evidence type="ECO:0000256" key="3">
    <source>
        <dbReference type="ARBA" id="ARBA00022634"/>
    </source>
</evidence>
<keyword evidence="6" id="KW-0547">Nucleotide-binding</keyword>
<keyword evidence="5" id="KW-0677">Repeat</keyword>
<dbReference type="InterPro" id="IPR027417">
    <property type="entry name" value="P-loop_NTPase"/>
</dbReference>
<accession>A0A7J0EYV5</accession>
<dbReference type="EMBL" id="BJWL01000008">
    <property type="protein sequence ID" value="GFY91622.1"/>
    <property type="molecule type" value="Genomic_DNA"/>
</dbReference>
<reference evidence="11 12" key="1">
    <citation type="submission" date="2019-07" db="EMBL/GenBank/DDBJ databases">
        <title>De Novo Assembly of kiwifruit Actinidia rufa.</title>
        <authorList>
            <person name="Sugita-Konishi S."/>
            <person name="Sato K."/>
            <person name="Mori E."/>
            <person name="Abe Y."/>
            <person name="Kisaki G."/>
            <person name="Hamano K."/>
            <person name="Suezawa K."/>
            <person name="Otani M."/>
            <person name="Fukuda T."/>
            <person name="Manabe T."/>
            <person name="Gomi K."/>
            <person name="Tabuchi M."/>
            <person name="Akimitsu K."/>
            <person name="Kataoka I."/>
        </authorList>
    </citation>
    <scope>NUCLEOTIDE SEQUENCE [LARGE SCALE GENOMIC DNA]</scope>
    <source>
        <strain evidence="12">cv. Fuchu</strain>
    </source>
</reference>
<dbReference type="FunFam" id="1.25.40.10:FF:000158">
    <property type="entry name" value="pentatricopeptide repeat-containing protein At2g33680"/>
    <property type="match status" value="1"/>
</dbReference>
<dbReference type="PANTHER" id="PTHR11441:SF0">
    <property type="entry name" value="THYMIDINE KINASE, CYTOSOLIC"/>
    <property type="match status" value="1"/>
</dbReference>
<dbReference type="GO" id="GO:0099402">
    <property type="term" value="P:plant organ development"/>
    <property type="evidence" value="ECO:0007669"/>
    <property type="project" value="UniProtKB-ARBA"/>
</dbReference>
<gene>
    <name evidence="11" type="ORF">Acr_08g0000180</name>
</gene>
<name>A0A7J0EYV5_9ERIC</name>
<dbReference type="Gene3D" id="1.25.40.10">
    <property type="entry name" value="Tetratricopeptide repeat domain"/>
    <property type="match status" value="1"/>
</dbReference>
<dbReference type="SUPFAM" id="SSF52540">
    <property type="entry name" value="P-loop containing nucleoside triphosphate hydrolases"/>
    <property type="match status" value="2"/>
</dbReference>
<dbReference type="OrthoDB" id="439028at2759"/>
<dbReference type="InterPro" id="IPR020633">
    <property type="entry name" value="Thymidine_kinase_CS"/>
</dbReference>
<dbReference type="SUPFAM" id="SSF57716">
    <property type="entry name" value="Glucocorticoid receptor-like (DNA-binding domain)"/>
    <property type="match status" value="1"/>
</dbReference>
<dbReference type="InterPro" id="IPR001267">
    <property type="entry name" value="Thymidine_kinase"/>
</dbReference>
<dbReference type="FunFam" id="3.30.60.20:FF:000051">
    <property type="entry name" value="Thymidine kinase"/>
    <property type="match status" value="1"/>
</dbReference>
<dbReference type="GO" id="GO:0005524">
    <property type="term" value="F:ATP binding"/>
    <property type="evidence" value="ECO:0007669"/>
    <property type="project" value="UniProtKB-KW"/>
</dbReference>
<keyword evidence="8" id="KW-0067">ATP-binding</keyword>
<keyword evidence="3" id="KW-0237">DNA synthesis</keyword>
<evidence type="ECO:0000256" key="9">
    <source>
        <dbReference type="PROSITE-ProRule" id="PRU00708"/>
    </source>
</evidence>
<organism evidence="11 12">
    <name type="scientific">Actinidia rufa</name>
    <dbReference type="NCBI Taxonomy" id="165716"/>
    <lineage>
        <taxon>Eukaryota</taxon>
        <taxon>Viridiplantae</taxon>
        <taxon>Streptophyta</taxon>
        <taxon>Embryophyta</taxon>
        <taxon>Tracheophyta</taxon>
        <taxon>Spermatophyta</taxon>
        <taxon>Magnoliopsida</taxon>
        <taxon>eudicotyledons</taxon>
        <taxon>Gunneridae</taxon>
        <taxon>Pentapetalae</taxon>
        <taxon>asterids</taxon>
        <taxon>Ericales</taxon>
        <taxon>Actinidiaceae</taxon>
        <taxon>Actinidia</taxon>
    </lineage>
</organism>
<keyword evidence="4" id="KW-0808">Transferase</keyword>
<dbReference type="InterPro" id="IPR011990">
    <property type="entry name" value="TPR-like_helical_dom_sf"/>
</dbReference>
<proteinExistence type="inferred from homology"/>
<evidence type="ECO:0000256" key="8">
    <source>
        <dbReference type="ARBA" id="ARBA00022840"/>
    </source>
</evidence>
<dbReference type="PANTHER" id="PTHR11441">
    <property type="entry name" value="THYMIDINE KINASE"/>
    <property type="match status" value="1"/>
</dbReference>
<dbReference type="GO" id="GO:0004797">
    <property type="term" value="F:thymidine kinase activity"/>
    <property type="evidence" value="ECO:0007669"/>
    <property type="project" value="UniProtKB-EC"/>
</dbReference>
<dbReference type="GO" id="GO:0071897">
    <property type="term" value="P:DNA biosynthetic process"/>
    <property type="evidence" value="ECO:0007669"/>
    <property type="project" value="UniProtKB-KW"/>
</dbReference>
<evidence type="ECO:0000256" key="2">
    <source>
        <dbReference type="ARBA" id="ARBA00012118"/>
    </source>
</evidence>
<dbReference type="Gene3D" id="3.30.60.20">
    <property type="match status" value="1"/>
</dbReference>
<evidence type="ECO:0000256" key="1">
    <source>
        <dbReference type="ARBA" id="ARBA00007587"/>
    </source>
</evidence>
<comment type="caution">
    <text evidence="11">The sequence shown here is derived from an EMBL/GenBank/DDBJ whole genome shotgun (WGS) entry which is preliminary data.</text>
</comment>
<keyword evidence="7 11" id="KW-0418">Kinase</keyword>
<evidence type="ECO:0000256" key="4">
    <source>
        <dbReference type="ARBA" id="ARBA00022679"/>
    </source>
</evidence>
<comment type="similarity">
    <text evidence="1 10">Belongs to the thymidine kinase family.</text>
</comment>
<sequence>MPSNAIETRSLHTEASHSHPGEIHVIVGSMFAGKTTTLLRRIKSESSNRRKQYKCGRRIHAHMAVVGFVPNEFLINKLIPALETAKYLFNKLLETNFMECNNRRACAKWSCRNRIESFLQDDTEGFDNRSIHLCISLQSLCHFSDTGAREASPCNPCDGQLVFDKSLDRNVIMWTALISGYGQNGIVKEVLQSFHMMINEGYRYVTFLAVLSACSHGGLVPEGLFYFSSMMRDYGIQPRGKHYAAMVDLLGRAGRLQDAHYFVRNSPYQKRPMIWGALLGASRICGNMDMVELAAKKVFYVADMRGQMRQFGIKKEPGYSMIEVQRELVVIGIDEAQFFEDLYDFCRKAADYDGKTVIVTGLDGDYLRRRFGSVLDVIPLADSVTKLTSRCELCGKRAFFTLRRTEEMQTELIGGADKYMPVCRKHYVSGQEVREATRVIFEDQTV</sequence>